<organism evidence="4 5">
    <name type="scientific">Pristionchus entomophagus</name>
    <dbReference type="NCBI Taxonomy" id="358040"/>
    <lineage>
        <taxon>Eukaryota</taxon>
        <taxon>Metazoa</taxon>
        <taxon>Ecdysozoa</taxon>
        <taxon>Nematoda</taxon>
        <taxon>Chromadorea</taxon>
        <taxon>Rhabditida</taxon>
        <taxon>Rhabditina</taxon>
        <taxon>Diplogasteromorpha</taxon>
        <taxon>Diplogasteroidea</taxon>
        <taxon>Neodiplogasteridae</taxon>
        <taxon>Pristionchus</taxon>
    </lineage>
</organism>
<keyword evidence="2" id="KW-0812">Transmembrane</keyword>
<proteinExistence type="predicted"/>
<dbReference type="Pfam" id="PF01484">
    <property type="entry name" value="Col_cuticle_N"/>
    <property type="match status" value="1"/>
</dbReference>
<keyword evidence="2" id="KW-0472">Membrane</keyword>
<evidence type="ECO:0000256" key="1">
    <source>
        <dbReference type="ARBA" id="ARBA00022737"/>
    </source>
</evidence>
<accession>A0AAV5S9W0</accession>
<feature type="non-terminal residue" evidence="4">
    <location>
        <position position="137"/>
    </location>
</feature>
<evidence type="ECO:0000313" key="5">
    <source>
        <dbReference type="Proteomes" id="UP001432027"/>
    </source>
</evidence>
<keyword evidence="2" id="KW-1133">Transmembrane helix</keyword>
<reference evidence="4" key="1">
    <citation type="submission" date="2023-10" db="EMBL/GenBank/DDBJ databases">
        <title>Genome assembly of Pristionchus species.</title>
        <authorList>
            <person name="Yoshida K."/>
            <person name="Sommer R.J."/>
        </authorList>
    </citation>
    <scope>NUCLEOTIDE SEQUENCE</scope>
    <source>
        <strain evidence="4">RS0144</strain>
    </source>
</reference>
<keyword evidence="1" id="KW-0677">Repeat</keyword>
<dbReference type="EMBL" id="BTSX01000001">
    <property type="protein sequence ID" value="GMS79312.1"/>
    <property type="molecule type" value="Genomic_DNA"/>
</dbReference>
<dbReference type="Proteomes" id="UP001432027">
    <property type="component" value="Unassembled WGS sequence"/>
</dbReference>
<comment type="caution">
    <text evidence="4">The sequence shown here is derived from an EMBL/GenBank/DDBJ whole genome shotgun (WGS) entry which is preliminary data.</text>
</comment>
<keyword evidence="5" id="KW-1185">Reference proteome</keyword>
<feature type="non-terminal residue" evidence="4">
    <location>
        <position position="1"/>
    </location>
</feature>
<evidence type="ECO:0000256" key="2">
    <source>
        <dbReference type="SAM" id="Phobius"/>
    </source>
</evidence>
<dbReference type="GO" id="GO:0042302">
    <property type="term" value="F:structural constituent of cuticle"/>
    <property type="evidence" value="ECO:0007669"/>
    <property type="project" value="InterPro"/>
</dbReference>
<dbReference type="AlphaFoldDB" id="A0AAV5S9W0"/>
<protein>
    <recommendedName>
        <fullName evidence="3">Nematode cuticle collagen N-terminal domain-containing protein</fullName>
    </recommendedName>
</protein>
<dbReference type="SMART" id="SM01088">
    <property type="entry name" value="Col_cuticle_N"/>
    <property type="match status" value="1"/>
</dbReference>
<sequence>CSLPSYRQQQSRDRTTAIKRSDQEWFSLVSSHDSHRNSIMIGSIRRRDRAMRTMTSSSSGHHFVLASASGGIAVVLFLSLVSLLSIMSDVNNMKVETMEEMNDFRHMAESIWKSLTADSMFILGVRSKRGGGGGYAS</sequence>
<feature type="domain" description="Nematode cuticle collagen N-terminal" evidence="3">
    <location>
        <begin position="63"/>
        <end position="115"/>
    </location>
</feature>
<dbReference type="InterPro" id="IPR002486">
    <property type="entry name" value="Col_cuticle_N"/>
</dbReference>
<evidence type="ECO:0000313" key="4">
    <source>
        <dbReference type="EMBL" id="GMS79312.1"/>
    </source>
</evidence>
<name>A0AAV5S9W0_9BILA</name>
<feature type="transmembrane region" description="Helical" evidence="2">
    <location>
        <begin position="63"/>
        <end position="84"/>
    </location>
</feature>
<evidence type="ECO:0000259" key="3">
    <source>
        <dbReference type="SMART" id="SM01088"/>
    </source>
</evidence>
<gene>
    <name evidence="4" type="ORF">PENTCL1PPCAC_1487</name>
</gene>